<organism evidence="1 2">
    <name type="scientific">Babesia bigemina</name>
    <dbReference type="NCBI Taxonomy" id="5866"/>
    <lineage>
        <taxon>Eukaryota</taxon>
        <taxon>Sar</taxon>
        <taxon>Alveolata</taxon>
        <taxon>Apicomplexa</taxon>
        <taxon>Aconoidasida</taxon>
        <taxon>Piroplasmida</taxon>
        <taxon>Babesiidae</taxon>
        <taxon>Babesia</taxon>
    </lineage>
</organism>
<dbReference type="RefSeq" id="XP_012767961.1">
    <property type="nucleotide sequence ID" value="XM_012912507.1"/>
</dbReference>
<sequence length="254" mass="28079">MQFDSLTRAPRSVKEGIDWLIALKGDDAAKNLAAMGAALYKFLADKPVGKMEFPALDKAKIFSKDLMTHKALKDQWPANVMLERFITPMDKDPGAFAKIIGIVDESDYKNIVQARGMKPEDIAKDLGKVVDGCEKFLVSIKNADKYESTYSSEATWAGSCVEDPEACAVILVGMAPMLYVGLRALRKASLSETQSWLHPGALEHLGNVLNALGYRAPGCRANMSGSYLYKLLKYNVNFKVLVTLYDLSGFWAFY</sequence>
<dbReference type="OrthoDB" id="10364633at2759"/>
<dbReference type="GeneID" id="24564316"/>
<dbReference type="EMBL" id="LK391708">
    <property type="protein sequence ID" value="CDR95775.1"/>
    <property type="molecule type" value="Genomic_DNA"/>
</dbReference>
<evidence type="ECO:0000313" key="2">
    <source>
        <dbReference type="Proteomes" id="UP000033188"/>
    </source>
</evidence>
<dbReference type="VEuPathDB" id="PiroplasmaDB:BBBOND_0209280"/>
<reference evidence="2" key="1">
    <citation type="submission" date="2014-06" db="EMBL/GenBank/DDBJ databases">
        <authorList>
            <person name="Aslett M."/>
            <person name="De Silva N."/>
        </authorList>
    </citation>
    <scope>NUCLEOTIDE SEQUENCE [LARGE SCALE GENOMIC DNA]</scope>
    <source>
        <strain evidence="2">Bond</strain>
    </source>
</reference>
<name>A0A061DCU8_BABBI</name>
<proteinExistence type="predicted"/>
<keyword evidence="2" id="KW-1185">Reference proteome</keyword>
<protein>
    <submittedName>
        <fullName evidence="1">Uncharacterized protein</fullName>
    </submittedName>
</protein>
<accession>A0A061DCU8</accession>
<dbReference type="KEGG" id="bbig:BBBOND_0209280"/>
<dbReference type="Proteomes" id="UP000033188">
    <property type="component" value="Chromosome 2"/>
</dbReference>
<gene>
    <name evidence="1" type="ORF">BBBOND_0209280</name>
</gene>
<evidence type="ECO:0000313" key="1">
    <source>
        <dbReference type="EMBL" id="CDR95775.1"/>
    </source>
</evidence>
<dbReference type="AlphaFoldDB" id="A0A061DCU8"/>